<keyword evidence="3" id="KW-0378">Hydrolase</keyword>
<dbReference type="RefSeq" id="WP_011459001.1">
    <property type="nucleotide sequence ID" value="NZ_LK996017.1"/>
</dbReference>
<name>A0A098AUU8_DESHA</name>
<dbReference type="PANTHER" id="PTHR43155:SF2">
    <property type="entry name" value="CYCLIC DI-GMP PHOSPHODIESTERASE PA4108"/>
    <property type="match status" value="1"/>
</dbReference>
<reference evidence="3 4" key="2">
    <citation type="submission" date="2015-12" db="EMBL/GenBank/DDBJ databases">
        <title>Draft Genome Sequence of Desulfitobacterium hafniense Strain DH, a Sulfate-reducing Bacterium Isolated from Paddy Soils.</title>
        <authorList>
            <person name="Bao P."/>
            <person name="Zhang X."/>
            <person name="Li G."/>
        </authorList>
    </citation>
    <scope>NUCLEOTIDE SEQUENCE [LARGE SCALE GENOMIC DNA]</scope>
    <source>
        <strain evidence="3 4">DH</strain>
    </source>
</reference>
<dbReference type="GO" id="GO:0016787">
    <property type="term" value="F:hydrolase activity"/>
    <property type="evidence" value="ECO:0007669"/>
    <property type="project" value="UniProtKB-KW"/>
</dbReference>
<dbReference type="AlphaFoldDB" id="A0A098AUU8"/>
<gene>
    <name evidence="3" type="ORF">AT727_21765</name>
    <name evidence="2" type="ORF">DPCES_0406</name>
</gene>
<dbReference type="EMBL" id="LK996017">
    <property type="protein sequence ID" value="CDX00293.1"/>
    <property type="molecule type" value="Genomic_DNA"/>
</dbReference>
<dbReference type="SMART" id="SM00471">
    <property type="entry name" value="HDc"/>
    <property type="match status" value="1"/>
</dbReference>
<dbReference type="EMBL" id="LOCK01000023">
    <property type="protein sequence ID" value="KTE91524.1"/>
    <property type="molecule type" value="Genomic_DNA"/>
</dbReference>
<dbReference type="Proteomes" id="UP000054623">
    <property type="component" value="Unassembled WGS sequence"/>
</dbReference>
<dbReference type="CDD" id="cd00077">
    <property type="entry name" value="HDc"/>
    <property type="match status" value="1"/>
</dbReference>
<accession>A0A098AUU8</accession>
<feature type="domain" description="HD-GYP" evidence="1">
    <location>
        <begin position="11"/>
        <end position="206"/>
    </location>
</feature>
<organism evidence="2">
    <name type="scientific">Desulfitobacterium hafniense</name>
    <name type="common">Desulfitobacterium frappieri</name>
    <dbReference type="NCBI Taxonomy" id="49338"/>
    <lineage>
        <taxon>Bacteria</taxon>
        <taxon>Bacillati</taxon>
        <taxon>Bacillota</taxon>
        <taxon>Clostridia</taxon>
        <taxon>Eubacteriales</taxon>
        <taxon>Desulfitobacteriaceae</taxon>
        <taxon>Desulfitobacterium</taxon>
    </lineage>
</organism>
<dbReference type="OrthoDB" id="9798833at2"/>
<evidence type="ECO:0000313" key="4">
    <source>
        <dbReference type="Proteomes" id="UP000054623"/>
    </source>
</evidence>
<dbReference type="SUPFAM" id="SSF109604">
    <property type="entry name" value="HD-domain/PDEase-like"/>
    <property type="match status" value="1"/>
</dbReference>
<proteinExistence type="predicted"/>
<evidence type="ECO:0000313" key="2">
    <source>
        <dbReference type="EMBL" id="CDX00293.1"/>
    </source>
</evidence>
<evidence type="ECO:0000259" key="1">
    <source>
        <dbReference type="PROSITE" id="PS51832"/>
    </source>
</evidence>
<dbReference type="PATRIC" id="fig|49338.4.peg.432"/>
<dbReference type="PROSITE" id="PS51832">
    <property type="entry name" value="HD_GYP"/>
    <property type="match status" value="1"/>
</dbReference>
<dbReference type="Gene3D" id="1.10.3210.10">
    <property type="entry name" value="Hypothetical protein af1432"/>
    <property type="match status" value="1"/>
</dbReference>
<dbReference type="PANTHER" id="PTHR43155">
    <property type="entry name" value="CYCLIC DI-GMP PHOSPHODIESTERASE PA4108-RELATED"/>
    <property type="match status" value="1"/>
</dbReference>
<reference evidence="2" key="1">
    <citation type="submission" date="2014-07" db="EMBL/GenBank/DDBJ databases">
        <authorList>
            <person name="Hornung V.Bastian."/>
        </authorList>
    </citation>
    <scope>NUCLEOTIDE SEQUENCE</scope>
    <source>
        <strain evidence="2">PCE-S</strain>
    </source>
</reference>
<dbReference type="Pfam" id="PF13487">
    <property type="entry name" value="HD_5"/>
    <property type="match status" value="1"/>
</dbReference>
<dbReference type="InterPro" id="IPR003607">
    <property type="entry name" value="HD/PDEase_dom"/>
</dbReference>
<sequence length="220" mass="24901">MLYRLMKRFSDYNILHDVIDCLTASLEAKDNYTSGHSNRVGDMAFDICKSLKLSIVERDRIHIAAHLHDIGKIGIPDHILNKPGRLSPAEWAQIQGHPEIGYTILSKSRKLKDIGQIVLSHHERWDGKGYPHGLKGEEIPLGARIIGVCDSIDAMTSDRAYRKAFTWAECKAEIIANKGSQFDPEVVEAITDSLWSKWQMEYCKERERERSLGQGIQSAT</sequence>
<protein>
    <submittedName>
        <fullName evidence="2">Cyclic di-GMP phosphodiesterase response regulator RpfG</fullName>
    </submittedName>
    <submittedName>
        <fullName evidence="3">Phosphohydrolase</fullName>
    </submittedName>
</protein>
<dbReference type="InterPro" id="IPR037522">
    <property type="entry name" value="HD_GYP_dom"/>
</dbReference>
<evidence type="ECO:0000313" key="3">
    <source>
        <dbReference type="EMBL" id="KTE91524.1"/>
    </source>
</evidence>